<dbReference type="EMBL" id="JARQWQ010000105">
    <property type="protein sequence ID" value="KAK2550861.1"/>
    <property type="molecule type" value="Genomic_DNA"/>
</dbReference>
<proteinExistence type="predicted"/>
<dbReference type="Proteomes" id="UP001249851">
    <property type="component" value="Unassembled WGS sequence"/>
</dbReference>
<protein>
    <submittedName>
        <fullName evidence="1">Uncharacterized protein</fullName>
    </submittedName>
</protein>
<dbReference type="AlphaFoldDB" id="A0AAD9UUW4"/>
<evidence type="ECO:0000313" key="1">
    <source>
        <dbReference type="EMBL" id="KAK2550861.1"/>
    </source>
</evidence>
<reference evidence="1" key="1">
    <citation type="journal article" date="2023" name="G3 (Bethesda)">
        <title>Whole genome assembly and annotation of the endangered Caribbean coral Acropora cervicornis.</title>
        <authorList>
            <person name="Selwyn J.D."/>
            <person name="Vollmer S.V."/>
        </authorList>
    </citation>
    <scope>NUCLEOTIDE SEQUENCE</scope>
    <source>
        <strain evidence="1">K2</strain>
    </source>
</reference>
<accession>A0AAD9UUW4</accession>
<keyword evidence="2" id="KW-1185">Reference proteome</keyword>
<comment type="caution">
    <text evidence="1">The sequence shown here is derived from an EMBL/GenBank/DDBJ whole genome shotgun (WGS) entry which is preliminary data.</text>
</comment>
<organism evidence="1 2">
    <name type="scientific">Acropora cervicornis</name>
    <name type="common">Staghorn coral</name>
    <dbReference type="NCBI Taxonomy" id="6130"/>
    <lineage>
        <taxon>Eukaryota</taxon>
        <taxon>Metazoa</taxon>
        <taxon>Cnidaria</taxon>
        <taxon>Anthozoa</taxon>
        <taxon>Hexacorallia</taxon>
        <taxon>Scleractinia</taxon>
        <taxon>Astrocoeniina</taxon>
        <taxon>Acroporidae</taxon>
        <taxon>Acropora</taxon>
    </lineage>
</organism>
<sequence length="72" mass="8634">MICDYARLRFLCIFRESDLIFNRQAQPADDLPMYLGRQSTVLRRKDSSKNIMEELRFRRKSLKRSGVGDHRK</sequence>
<evidence type="ECO:0000313" key="2">
    <source>
        <dbReference type="Proteomes" id="UP001249851"/>
    </source>
</evidence>
<reference evidence="1" key="2">
    <citation type="journal article" date="2023" name="Science">
        <title>Genomic signatures of disease resistance in endangered staghorn corals.</title>
        <authorList>
            <person name="Vollmer S.V."/>
            <person name="Selwyn J.D."/>
            <person name="Despard B.A."/>
            <person name="Roesel C.L."/>
        </authorList>
    </citation>
    <scope>NUCLEOTIDE SEQUENCE</scope>
    <source>
        <strain evidence="1">K2</strain>
    </source>
</reference>
<name>A0AAD9UUW4_ACRCE</name>
<gene>
    <name evidence="1" type="ORF">P5673_028376</name>
</gene>